<dbReference type="Pfam" id="PF02469">
    <property type="entry name" value="Fasciclin"/>
    <property type="match status" value="1"/>
</dbReference>
<accession>A0A1H4BJA4</accession>
<gene>
    <name evidence="4" type="ORF">SAMN05660909_02105</name>
</gene>
<dbReference type="PROSITE" id="PS51257">
    <property type="entry name" value="PROKAR_LIPOPROTEIN"/>
    <property type="match status" value="1"/>
</dbReference>
<dbReference type="EMBL" id="FNRL01000008">
    <property type="protein sequence ID" value="SEA48231.1"/>
    <property type="molecule type" value="Genomic_DNA"/>
</dbReference>
<dbReference type="PROSITE" id="PS51175">
    <property type="entry name" value="CBM6"/>
    <property type="match status" value="1"/>
</dbReference>
<dbReference type="GO" id="GO:0030246">
    <property type="term" value="F:carbohydrate binding"/>
    <property type="evidence" value="ECO:0007669"/>
    <property type="project" value="InterPro"/>
</dbReference>
<feature type="domain" description="FAS1" evidence="2">
    <location>
        <begin position="34"/>
        <end position="201"/>
    </location>
</feature>
<keyword evidence="1" id="KW-0732">Signal</keyword>
<dbReference type="Gene3D" id="2.30.180.10">
    <property type="entry name" value="FAS1 domain"/>
    <property type="match status" value="1"/>
</dbReference>
<protein>
    <submittedName>
        <fullName evidence="4">Fasciclin domain-containing protein</fullName>
    </submittedName>
</protein>
<dbReference type="SUPFAM" id="SSF49785">
    <property type="entry name" value="Galactose-binding domain-like"/>
    <property type="match status" value="1"/>
</dbReference>
<reference evidence="5" key="1">
    <citation type="submission" date="2016-10" db="EMBL/GenBank/DDBJ databases">
        <authorList>
            <person name="Varghese N."/>
            <person name="Submissions S."/>
        </authorList>
    </citation>
    <scope>NUCLEOTIDE SEQUENCE [LARGE SCALE GENOMIC DNA]</scope>
    <source>
        <strain evidence="5">DSM 23920</strain>
    </source>
</reference>
<dbReference type="Proteomes" id="UP000199656">
    <property type="component" value="Unassembled WGS sequence"/>
</dbReference>
<dbReference type="RefSeq" id="WP_089761359.1">
    <property type="nucleotide sequence ID" value="NZ_BKAT01000011.1"/>
</dbReference>
<dbReference type="InterPro" id="IPR008979">
    <property type="entry name" value="Galactose-bd-like_sf"/>
</dbReference>
<dbReference type="PROSITE" id="PS50213">
    <property type="entry name" value="FAS1"/>
    <property type="match status" value="1"/>
</dbReference>
<evidence type="ECO:0000313" key="4">
    <source>
        <dbReference type="EMBL" id="SEA48231.1"/>
    </source>
</evidence>
<dbReference type="InterPro" id="IPR005084">
    <property type="entry name" value="CBM6"/>
</dbReference>
<dbReference type="Pfam" id="PF03422">
    <property type="entry name" value="CBM_6"/>
    <property type="match status" value="1"/>
</dbReference>
<dbReference type="InterPro" id="IPR000782">
    <property type="entry name" value="FAS1_domain"/>
</dbReference>
<evidence type="ECO:0000313" key="5">
    <source>
        <dbReference type="Proteomes" id="UP000199656"/>
    </source>
</evidence>
<keyword evidence="5" id="KW-1185">Reference proteome</keyword>
<evidence type="ECO:0000256" key="1">
    <source>
        <dbReference type="ARBA" id="ARBA00022729"/>
    </source>
</evidence>
<dbReference type="AlphaFoldDB" id="A0A1H4BJA4"/>
<dbReference type="SUPFAM" id="SSF82153">
    <property type="entry name" value="FAS1 domain"/>
    <property type="match status" value="1"/>
</dbReference>
<dbReference type="CDD" id="cd04080">
    <property type="entry name" value="CBM6_cellulase-like"/>
    <property type="match status" value="1"/>
</dbReference>
<sequence>MKKVLILMLALTGLFACKKGMQDFRNAKPLSATDVSTYDFLKQQGGLYDTLLLLIDRANLADTLKSENVTFFVPQDNSIQAAIRNLNYTRQRLGDNNNWTLDSVPVKVWDSLLRRYILRGNVTADSLRYADGSNLVSLYGREMNGKTVRTNASGVVGAGTTVLQYSDKNESRFTRDWSQAYTQNVDIKTKNGIVHILEERHVFGFTSLAGMAYPKSLEPAQGPYLGYPLEIPGIVNAADYDEGPTGIAYRVSNSNGNKAYRQDGPGTETCSTGDTQVSPGGLYNVGWTSDGDWLRYTVTIKEAGDYKVEIRTAGGGDGIIYLTVDDNQRVSEDIPTPSTGGWQTWRSNFGTCTLPEGKHLLYVQIKRANLNLHRLIFTKL</sequence>
<dbReference type="InterPro" id="IPR006584">
    <property type="entry name" value="Cellulose-bd_IV"/>
</dbReference>
<dbReference type="Gene3D" id="2.60.120.260">
    <property type="entry name" value="Galactose-binding domain-like"/>
    <property type="match status" value="1"/>
</dbReference>
<dbReference type="OrthoDB" id="654858at2"/>
<evidence type="ECO:0000259" key="3">
    <source>
        <dbReference type="PROSITE" id="PS51175"/>
    </source>
</evidence>
<dbReference type="STRING" id="408074.SAMN05660909_02105"/>
<evidence type="ECO:0000259" key="2">
    <source>
        <dbReference type="PROSITE" id="PS50213"/>
    </source>
</evidence>
<name>A0A1H4BJA4_9BACT</name>
<dbReference type="InterPro" id="IPR036378">
    <property type="entry name" value="FAS1_dom_sf"/>
</dbReference>
<dbReference type="SMART" id="SM00606">
    <property type="entry name" value="CBD_IV"/>
    <property type="match status" value="1"/>
</dbReference>
<proteinExistence type="predicted"/>
<organism evidence="4 5">
    <name type="scientific">Chitinophaga terrae</name>
    <name type="common">ex Kim and Jung 2007</name>
    <dbReference type="NCBI Taxonomy" id="408074"/>
    <lineage>
        <taxon>Bacteria</taxon>
        <taxon>Pseudomonadati</taxon>
        <taxon>Bacteroidota</taxon>
        <taxon>Chitinophagia</taxon>
        <taxon>Chitinophagales</taxon>
        <taxon>Chitinophagaceae</taxon>
        <taxon>Chitinophaga</taxon>
    </lineage>
</organism>
<feature type="domain" description="CBM6" evidence="3">
    <location>
        <begin position="249"/>
        <end position="378"/>
    </location>
</feature>